<dbReference type="InParanoid" id="A8Q0M8"/>
<feature type="region of interest" description="Disordered" evidence="6">
    <location>
        <begin position="188"/>
        <end position="261"/>
    </location>
</feature>
<name>A8Q0M8_MALGO</name>
<dbReference type="GO" id="GO:0006270">
    <property type="term" value="P:DNA replication initiation"/>
    <property type="evidence" value="ECO:0007669"/>
    <property type="project" value="InterPro"/>
</dbReference>
<gene>
    <name evidence="7" type="ORF">MGL_2056</name>
</gene>
<evidence type="ECO:0000313" key="8">
    <source>
        <dbReference type="Proteomes" id="UP000008837"/>
    </source>
</evidence>
<keyword evidence="5" id="KW-0131">Cell cycle</keyword>
<proteinExistence type="inferred from homology"/>
<dbReference type="RefSeq" id="XP_001731057.1">
    <property type="nucleotide sequence ID" value="XM_001731005.1"/>
</dbReference>
<dbReference type="VEuPathDB" id="FungiDB:MGL_2056"/>
<dbReference type="Proteomes" id="UP000008837">
    <property type="component" value="Unassembled WGS sequence"/>
</dbReference>
<dbReference type="KEGG" id="mgl:MGL_2056"/>
<dbReference type="OMA" id="EDCFMEA"/>
<organism evidence="7 8">
    <name type="scientific">Malassezia globosa (strain ATCC MYA-4612 / CBS 7966)</name>
    <name type="common">Dandruff-associated fungus</name>
    <dbReference type="NCBI Taxonomy" id="425265"/>
    <lineage>
        <taxon>Eukaryota</taxon>
        <taxon>Fungi</taxon>
        <taxon>Dikarya</taxon>
        <taxon>Basidiomycota</taxon>
        <taxon>Ustilaginomycotina</taxon>
        <taxon>Malasseziomycetes</taxon>
        <taxon>Malasseziales</taxon>
        <taxon>Malasseziaceae</taxon>
        <taxon>Malassezia</taxon>
    </lineage>
</organism>
<dbReference type="PANTHER" id="PTHR10507">
    <property type="entry name" value="CDC45-RELATED PROTEIN"/>
    <property type="match status" value="1"/>
</dbReference>
<evidence type="ECO:0000256" key="2">
    <source>
        <dbReference type="ARBA" id="ARBA00010727"/>
    </source>
</evidence>
<dbReference type="EMBL" id="AAYY01000006">
    <property type="protein sequence ID" value="EDP43843.1"/>
    <property type="molecule type" value="Genomic_DNA"/>
</dbReference>
<evidence type="ECO:0008006" key="9">
    <source>
        <dbReference type="Google" id="ProtNLM"/>
    </source>
</evidence>
<evidence type="ECO:0000256" key="4">
    <source>
        <dbReference type="ARBA" id="ARBA00023242"/>
    </source>
</evidence>
<dbReference type="OrthoDB" id="10258882at2759"/>
<dbReference type="STRING" id="425265.A8Q0M8"/>
<feature type="compositionally biased region" description="Basic and acidic residues" evidence="6">
    <location>
        <begin position="231"/>
        <end position="242"/>
    </location>
</feature>
<feature type="compositionally biased region" description="Basic residues" evidence="6">
    <location>
        <begin position="243"/>
        <end position="257"/>
    </location>
</feature>
<feature type="compositionally biased region" description="Basic and acidic residues" evidence="6">
    <location>
        <begin position="211"/>
        <end position="224"/>
    </location>
</feature>
<reference evidence="7 8" key="1">
    <citation type="journal article" date="2007" name="Proc. Natl. Acad. Sci. U.S.A.">
        <title>Dandruff-associated Malassezia genomes reveal convergent and divergent virulence traits shared with plant and human fungal pathogens.</title>
        <authorList>
            <person name="Xu J."/>
            <person name="Saunders C.W."/>
            <person name="Hu P."/>
            <person name="Grant R.A."/>
            <person name="Boekhout T."/>
            <person name="Kuramae E.E."/>
            <person name="Kronstad J.W."/>
            <person name="Deangelis Y.M."/>
            <person name="Reeder N.L."/>
            <person name="Johnstone K.R."/>
            <person name="Leland M."/>
            <person name="Fieno A.M."/>
            <person name="Begley W.M."/>
            <person name="Sun Y."/>
            <person name="Lacey M.P."/>
            <person name="Chaudhary T."/>
            <person name="Keough T."/>
            <person name="Chu L."/>
            <person name="Sears R."/>
            <person name="Yuan B."/>
            <person name="Dawson T.L.Jr."/>
        </authorList>
    </citation>
    <scope>NUCLEOTIDE SEQUENCE [LARGE SCALE GENOMIC DNA]</scope>
    <source>
        <strain evidence="8">ATCC MYA-4612 / CBS 7966</strain>
    </source>
</reference>
<dbReference type="GO" id="GO:0031261">
    <property type="term" value="C:DNA replication preinitiation complex"/>
    <property type="evidence" value="ECO:0007669"/>
    <property type="project" value="TreeGrafter"/>
</dbReference>
<keyword evidence="4" id="KW-0539">Nucleus</keyword>
<keyword evidence="8" id="KW-1185">Reference proteome</keyword>
<comment type="subcellular location">
    <subcellularLocation>
        <location evidence="1">Nucleus</location>
    </subcellularLocation>
</comment>
<comment type="caution">
    <text evidence="7">The sequence shown here is derived from an EMBL/GenBank/DDBJ whole genome shotgun (WGS) entry which is preliminary data.</text>
</comment>
<keyword evidence="3" id="KW-0235">DNA replication</keyword>
<dbReference type="GO" id="GO:0003682">
    <property type="term" value="F:chromatin binding"/>
    <property type="evidence" value="ECO:0007669"/>
    <property type="project" value="TreeGrafter"/>
</dbReference>
<evidence type="ECO:0000256" key="3">
    <source>
        <dbReference type="ARBA" id="ARBA00022705"/>
    </source>
</evidence>
<evidence type="ECO:0000256" key="6">
    <source>
        <dbReference type="SAM" id="MobiDB-lite"/>
    </source>
</evidence>
<protein>
    <recommendedName>
        <fullName evidence="9">CDC45-like protein</fullName>
    </recommendedName>
</protein>
<dbReference type="GO" id="GO:0003697">
    <property type="term" value="F:single-stranded DNA binding"/>
    <property type="evidence" value="ECO:0007669"/>
    <property type="project" value="TreeGrafter"/>
</dbReference>
<dbReference type="GO" id="GO:0000727">
    <property type="term" value="P:double-strand break repair via break-induced replication"/>
    <property type="evidence" value="ECO:0007669"/>
    <property type="project" value="TreeGrafter"/>
</dbReference>
<dbReference type="GO" id="GO:1902977">
    <property type="term" value="P:mitotic DNA replication preinitiation complex assembly"/>
    <property type="evidence" value="ECO:0007669"/>
    <property type="project" value="TreeGrafter"/>
</dbReference>
<evidence type="ECO:0000256" key="5">
    <source>
        <dbReference type="ARBA" id="ARBA00023306"/>
    </source>
</evidence>
<dbReference type="PANTHER" id="PTHR10507:SF0">
    <property type="entry name" value="CELL DIVISION CONTROL PROTEIN 45 HOMOLOG"/>
    <property type="match status" value="1"/>
</dbReference>
<dbReference type="FunCoup" id="A8Q0M8">
    <property type="interactions" value="277"/>
</dbReference>
<dbReference type="AlphaFoldDB" id="A8Q0M8"/>
<accession>A8Q0M8</accession>
<feature type="compositionally biased region" description="Acidic residues" evidence="6">
    <location>
        <begin position="188"/>
        <end position="210"/>
    </location>
</feature>
<dbReference type="Pfam" id="PF02724">
    <property type="entry name" value="CDC45"/>
    <property type="match status" value="1"/>
</dbReference>
<dbReference type="InterPro" id="IPR003874">
    <property type="entry name" value="CDC45"/>
</dbReference>
<evidence type="ECO:0000313" key="7">
    <source>
        <dbReference type="EMBL" id="EDP43843.1"/>
    </source>
</evidence>
<dbReference type="GO" id="GO:0003688">
    <property type="term" value="F:DNA replication origin binding"/>
    <property type="evidence" value="ECO:0007669"/>
    <property type="project" value="TreeGrafter"/>
</dbReference>
<comment type="similarity">
    <text evidence="2">Belongs to the CDC45 family.</text>
</comment>
<evidence type="ECO:0000256" key="1">
    <source>
        <dbReference type="ARBA" id="ARBA00004123"/>
    </source>
</evidence>
<dbReference type="GeneID" id="5855364"/>
<sequence length="790" mass="87909">MIVHWPRETGDDARLGVRESLDYAQAYKHICSMARRRVLGGSNDPDTGTPPAIGGATVLIVTTPHVDSLAATRILTQLLVHDEVPFRLVPVNGYRALRRILAQDVHEHHELHTLIFVNLGSLLSLPQMMPLPPHCTLHVIDSHRPWNLTNLFATSRLNDQIWIWDDGEIAQRLGKEREAFEMLEFDYESDSESESGLEQELEPELEFDSEAESRPDSRGHHPDTNPEPSTSEDHTILMEASRKRSHSPSRKERSSKRTRLDASQRQIYRAILAKYYARGSSIGMSTAQMMYMLAVSLGRSDRDSLWYAILGLTSQYTSNAIHATAYDGYAAALASDVVAMNAVSDQDTPSTLPGVNVHGADDSSIRVLPEELRFTLYRHWSLEMSMYHTSYVAAKLGIWREKGIHKLRGLLAKMGLSLANCRQTYEHMELDLRESLVQRMESIAPEYGLVDLTFRSFLRAYGFRSMPISACDAVEGIAALLQAAHGVRIEIDGVHIVRSESTVHGGTLPMDRAVSSYGGRTLWVLNDDEGLHIPALSRGNSQTPGYLDSSTSGLQPIHANEPQAMAHAPSSSFAYENKEIDSDTSAVWVKNFFEAYRAMDAYRPQNVALLQASLQLAKSLHQAIVAQGVSIIVKQSIKTLRSFRLTILQEGPSLHLFVQPDTLTRLGYWLIDALRDIVSEQHAKRMEARRERRRSKGSSGDDTLDSLSSALTTLPFVLAALDASRDVFVVVGIVGAAEYGDVAKNQFGLAFQDAAELSGARMRNDLFESSVLEVRRADLMPFVEALHLKA</sequence>